<comment type="similarity">
    <text evidence="5">Belongs to the RimM family.</text>
</comment>
<dbReference type="NCBIfam" id="TIGR02273">
    <property type="entry name" value="16S_RimM"/>
    <property type="match status" value="1"/>
</dbReference>
<evidence type="ECO:0000256" key="5">
    <source>
        <dbReference type="HAMAP-Rule" id="MF_00014"/>
    </source>
</evidence>
<evidence type="ECO:0000259" key="6">
    <source>
        <dbReference type="Pfam" id="PF01782"/>
    </source>
</evidence>
<accession>A0A096C077</accession>
<dbReference type="HAMAP" id="MF_00014">
    <property type="entry name" value="Ribosome_mat_RimM"/>
    <property type="match status" value="1"/>
</dbReference>
<dbReference type="GO" id="GO:0006364">
    <property type="term" value="P:rRNA processing"/>
    <property type="evidence" value="ECO:0007669"/>
    <property type="project" value="UniProtKB-UniRule"/>
</dbReference>
<comment type="function">
    <text evidence="5">An accessory protein needed during the final step in the assembly of 30S ribosomal subunit, possibly for assembly of the head region. Essential for efficient processing of 16S rRNA. May be needed both before and after RbfA during the maturation of 16S rRNA. It has affinity for free ribosomal 30S subunits but not for 70S ribosomes.</text>
</comment>
<reference evidence="8 9" key="1">
    <citation type="submission" date="2014-07" db="EMBL/GenBank/DDBJ databases">
        <authorList>
            <person name="McCorrison J."/>
            <person name="Sanka R."/>
            <person name="Torralba M."/>
            <person name="Gillis M."/>
            <person name="Haft D.H."/>
            <person name="Methe B."/>
            <person name="Sutton G."/>
            <person name="Nelson K.E."/>
        </authorList>
    </citation>
    <scope>NUCLEOTIDE SEQUENCE [LARGE SCALE GENOMIC DNA]</scope>
    <source>
        <strain evidence="8 9">DNF00882</strain>
    </source>
</reference>
<evidence type="ECO:0000313" key="9">
    <source>
        <dbReference type="Proteomes" id="UP000029538"/>
    </source>
</evidence>
<dbReference type="GO" id="GO:0005840">
    <property type="term" value="C:ribosome"/>
    <property type="evidence" value="ECO:0007669"/>
    <property type="project" value="InterPro"/>
</dbReference>
<dbReference type="AlphaFoldDB" id="A0A096C077"/>
<dbReference type="PANTHER" id="PTHR33692:SF1">
    <property type="entry name" value="RIBOSOME MATURATION FACTOR RIMM"/>
    <property type="match status" value="1"/>
</dbReference>
<dbReference type="InterPro" id="IPR009000">
    <property type="entry name" value="Transl_B-barrel_sf"/>
</dbReference>
<keyword evidence="2 5" id="KW-0690">Ribosome biogenesis</keyword>
<dbReference type="InterPro" id="IPR036976">
    <property type="entry name" value="RimM_N_sf"/>
</dbReference>
<dbReference type="RefSeq" id="WP_004356690.1">
    <property type="nucleotide sequence ID" value="NZ_JRNR01000099.1"/>
</dbReference>
<dbReference type="Gene3D" id="2.40.30.60">
    <property type="entry name" value="RimM"/>
    <property type="match status" value="1"/>
</dbReference>
<protein>
    <recommendedName>
        <fullName evidence="5">Ribosome maturation factor RimM</fullName>
    </recommendedName>
</protein>
<evidence type="ECO:0000256" key="4">
    <source>
        <dbReference type="ARBA" id="ARBA00023186"/>
    </source>
</evidence>
<keyword evidence="3 5" id="KW-0698">rRNA processing</keyword>
<dbReference type="GeneID" id="91083074"/>
<evidence type="ECO:0000256" key="1">
    <source>
        <dbReference type="ARBA" id="ARBA00022490"/>
    </source>
</evidence>
<keyword evidence="4 5" id="KW-0143">Chaperone</keyword>
<dbReference type="GO" id="GO:0005737">
    <property type="term" value="C:cytoplasm"/>
    <property type="evidence" value="ECO:0007669"/>
    <property type="project" value="UniProtKB-SubCell"/>
</dbReference>
<dbReference type="Pfam" id="PF01782">
    <property type="entry name" value="RimM"/>
    <property type="match status" value="1"/>
</dbReference>
<dbReference type="Pfam" id="PF24986">
    <property type="entry name" value="PRC_RimM"/>
    <property type="match status" value="1"/>
</dbReference>
<evidence type="ECO:0000313" key="8">
    <source>
        <dbReference type="EMBL" id="KGF48397.1"/>
    </source>
</evidence>
<feature type="domain" description="Ribosome maturation factor RimM PRC barrel" evidence="7">
    <location>
        <begin position="101"/>
        <end position="170"/>
    </location>
</feature>
<dbReference type="SUPFAM" id="SSF50447">
    <property type="entry name" value="Translation proteins"/>
    <property type="match status" value="1"/>
</dbReference>
<dbReference type="Proteomes" id="UP000029538">
    <property type="component" value="Unassembled WGS sequence"/>
</dbReference>
<organism evidence="8 9">
    <name type="scientific">Prevotella disiens DNF00882</name>
    <dbReference type="NCBI Taxonomy" id="1401075"/>
    <lineage>
        <taxon>Bacteria</taxon>
        <taxon>Pseudomonadati</taxon>
        <taxon>Bacteroidota</taxon>
        <taxon>Bacteroidia</taxon>
        <taxon>Bacteroidales</taxon>
        <taxon>Prevotellaceae</taxon>
        <taxon>Prevotella</taxon>
    </lineage>
</organism>
<dbReference type="PANTHER" id="PTHR33692">
    <property type="entry name" value="RIBOSOME MATURATION FACTOR RIMM"/>
    <property type="match status" value="1"/>
</dbReference>
<dbReference type="SUPFAM" id="SSF50346">
    <property type="entry name" value="PRC-barrel domain"/>
    <property type="match status" value="1"/>
</dbReference>
<comment type="subcellular location">
    <subcellularLocation>
        <location evidence="5">Cytoplasm</location>
    </subcellularLocation>
</comment>
<dbReference type="InterPro" id="IPR011961">
    <property type="entry name" value="RimM"/>
</dbReference>
<comment type="caution">
    <text evidence="8">The sequence shown here is derived from an EMBL/GenBank/DDBJ whole genome shotgun (WGS) entry which is preliminary data.</text>
</comment>
<dbReference type="InterPro" id="IPR011033">
    <property type="entry name" value="PRC_barrel-like_sf"/>
</dbReference>
<name>A0A096C077_9BACT</name>
<dbReference type="GO" id="GO:0042274">
    <property type="term" value="P:ribosomal small subunit biogenesis"/>
    <property type="evidence" value="ECO:0007669"/>
    <property type="project" value="UniProtKB-UniRule"/>
</dbReference>
<dbReference type="GO" id="GO:0043022">
    <property type="term" value="F:ribosome binding"/>
    <property type="evidence" value="ECO:0007669"/>
    <property type="project" value="InterPro"/>
</dbReference>
<comment type="domain">
    <text evidence="5">The PRC barrel domain binds ribosomal protein uS19.</text>
</comment>
<gene>
    <name evidence="5" type="primary">rimM</name>
    <name evidence="8" type="ORF">HMPREF0654_09435</name>
</gene>
<evidence type="ECO:0000256" key="3">
    <source>
        <dbReference type="ARBA" id="ARBA00022552"/>
    </source>
</evidence>
<feature type="domain" description="RimM N-terminal" evidence="6">
    <location>
        <begin position="10"/>
        <end position="89"/>
    </location>
</feature>
<proteinExistence type="inferred from homology"/>
<evidence type="ECO:0000256" key="2">
    <source>
        <dbReference type="ARBA" id="ARBA00022517"/>
    </source>
</evidence>
<evidence type="ECO:0000259" key="7">
    <source>
        <dbReference type="Pfam" id="PF24986"/>
    </source>
</evidence>
<sequence>MIRQEDVYKIGVLGKPHGVKGEIQFRFTDDVFDQCDSDYLILDMEGILVPFFMEEYRFRSDEVALMKFCDIDSEQRAREFTGIEVYFPRAIAEENKEDLSWAQIIGFTLLDSKTQKVVGEIMSVDETTINLLFDVKTQNGEEILIPANEELITNVDAEQRNIEVDIPNGLLEL</sequence>
<comment type="subunit">
    <text evidence="5">Binds ribosomal protein uS19.</text>
</comment>
<dbReference type="InterPro" id="IPR002676">
    <property type="entry name" value="RimM_N"/>
</dbReference>
<dbReference type="EMBL" id="JRNR01000099">
    <property type="protein sequence ID" value="KGF48397.1"/>
    <property type="molecule type" value="Genomic_DNA"/>
</dbReference>
<dbReference type="InterPro" id="IPR056792">
    <property type="entry name" value="PRC_RimM"/>
</dbReference>
<dbReference type="Gene3D" id="2.30.30.240">
    <property type="entry name" value="PRC-barrel domain"/>
    <property type="match status" value="1"/>
</dbReference>
<keyword evidence="1 5" id="KW-0963">Cytoplasm</keyword>